<sequence>MVLKFLHLTLFTLLPLSSALVPHATLSLFPPKCTACAPVDLLRSSAFGIELSPDFLTLSMKFPNATVAPLMSMKPSDRFWALMVNWMEDAMRQPEDTECNNPQQGLGELIRREKEITIVEEEVLRLVRDELQTYYPEIVLEYGAIAIPNFIYRRETSNSIVETAVRRSGLLHEGNDDNFQICPTDFALTATTAYENWKSALLEGSELKIKDSHFDALVITSTSSYLSASWYQWGFVQGLMGHVIEPRNDPSVPANLSRITQFLEEIETMYDSKAVAYRRSFIKDKPRLIFRFDDALDAYILDDYKIAGNISGSISWSVQKRRYRQIHIRNDGPVEKLAEALQPALKRTRFDPYNPDTAVYRDEEEKAGPWKPSFYTALITKTHIDSALPKGCHDEHVACKELRECVKQEARGELVICEDATPPNTTFTELLEQNVEAGNWRFFDDAVFPWIKTLSDELEARLWLLACPPSNEPSPRCKKAIVEVSDELRGVWDDQLFFADGIISGVAEYWLRGRLITSLLIIPIQYFSVDNLVLMLFWGMHKVLGRELYDRSADTMTSAWEMEVKPFLEEESEEERERLANIK</sequence>
<evidence type="ECO:0000256" key="1">
    <source>
        <dbReference type="SAM" id="SignalP"/>
    </source>
</evidence>
<name>A0A2T2P8L4_CORCC</name>
<keyword evidence="3" id="KW-1185">Reference proteome</keyword>
<evidence type="ECO:0000313" key="3">
    <source>
        <dbReference type="Proteomes" id="UP000240883"/>
    </source>
</evidence>
<protein>
    <submittedName>
        <fullName evidence="2">Uncharacterized protein</fullName>
    </submittedName>
</protein>
<proteinExistence type="predicted"/>
<evidence type="ECO:0000313" key="2">
    <source>
        <dbReference type="EMBL" id="PSN73993.1"/>
    </source>
</evidence>
<organism evidence="2 3">
    <name type="scientific">Corynespora cassiicola Philippines</name>
    <dbReference type="NCBI Taxonomy" id="1448308"/>
    <lineage>
        <taxon>Eukaryota</taxon>
        <taxon>Fungi</taxon>
        <taxon>Dikarya</taxon>
        <taxon>Ascomycota</taxon>
        <taxon>Pezizomycotina</taxon>
        <taxon>Dothideomycetes</taxon>
        <taxon>Pleosporomycetidae</taxon>
        <taxon>Pleosporales</taxon>
        <taxon>Corynesporascaceae</taxon>
        <taxon>Corynespora</taxon>
    </lineage>
</organism>
<dbReference type="OrthoDB" id="3798607at2759"/>
<dbReference type="AlphaFoldDB" id="A0A2T2P8L4"/>
<keyword evidence="1" id="KW-0732">Signal</keyword>
<dbReference type="EMBL" id="KZ678128">
    <property type="protein sequence ID" value="PSN73993.1"/>
    <property type="molecule type" value="Genomic_DNA"/>
</dbReference>
<feature type="chain" id="PRO_5015449124" evidence="1">
    <location>
        <begin position="20"/>
        <end position="583"/>
    </location>
</feature>
<dbReference type="Proteomes" id="UP000240883">
    <property type="component" value="Unassembled WGS sequence"/>
</dbReference>
<gene>
    <name evidence="2" type="ORF">BS50DRAFT_580847</name>
</gene>
<accession>A0A2T2P8L4</accession>
<feature type="signal peptide" evidence="1">
    <location>
        <begin position="1"/>
        <end position="19"/>
    </location>
</feature>
<reference evidence="2 3" key="1">
    <citation type="journal article" date="2018" name="Front. Microbiol.">
        <title>Genome-Wide Analysis of Corynespora cassiicola Leaf Fall Disease Putative Effectors.</title>
        <authorList>
            <person name="Lopez D."/>
            <person name="Ribeiro S."/>
            <person name="Label P."/>
            <person name="Fumanal B."/>
            <person name="Venisse J.S."/>
            <person name="Kohler A."/>
            <person name="de Oliveira R.R."/>
            <person name="Labutti K."/>
            <person name="Lipzen A."/>
            <person name="Lail K."/>
            <person name="Bauer D."/>
            <person name="Ohm R.A."/>
            <person name="Barry K.W."/>
            <person name="Spatafora J."/>
            <person name="Grigoriev I.V."/>
            <person name="Martin F.M."/>
            <person name="Pujade-Renaud V."/>
        </authorList>
    </citation>
    <scope>NUCLEOTIDE SEQUENCE [LARGE SCALE GENOMIC DNA]</scope>
    <source>
        <strain evidence="2 3">Philippines</strain>
    </source>
</reference>